<protein>
    <submittedName>
        <fullName evidence="2">TagK domain-containing protein</fullName>
    </submittedName>
</protein>
<name>A0A4U1I8L2_9BURK</name>
<feature type="region of interest" description="Disordered" evidence="1">
    <location>
        <begin position="1"/>
        <end position="33"/>
    </location>
</feature>
<dbReference type="Proteomes" id="UP000305539">
    <property type="component" value="Unassembled WGS sequence"/>
</dbReference>
<dbReference type="InterPro" id="IPR047914">
    <property type="entry name" value="TagK-like_C"/>
</dbReference>
<keyword evidence="3" id="KW-1185">Reference proteome</keyword>
<sequence length="183" mass="20180">MLDDRYHDHPSGGHASLPVLGHGSNGSGMPLMLDDEEEADPLAALTAEYKQTLLHRTRGSSHELKNVSTENAPIAAPPNDPFMDMLERHGEGSLLEDLLGSNRNIDAVLESLDKFGAEQIFEADERHEILSLLAPGNAPSQLFPQPAMLARQEHHLISVDSHIPMVDSTQYDEEESNQDETQR</sequence>
<accession>A0A4U1I8L2</accession>
<organism evidence="2 3">
    <name type="scientific">Trinickia terrae</name>
    <dbReference type="NCBI Taxonomy" id="2571161"/>
    <lineage>
        <taxon>Bacteria</taxon>
        <taxon>Pseudomonadati</taxon>
        <taxon>Pseudomonadota</taxon>
        <taxon>Betaproteobacteria</taxon>
        <taxon>Burkholderiales</taxon>
        <taxon>Burkholderiaceae</taxon>
        <taxon>Trinickia</taxon>
    </lineage>
</organism>
<dbReference type="AlphaFoldDB" id="A0A4U1I8L2"/>
<evidence type="ECO:0000256" key="1">
    <source>
        <dbReference type="SAM" id="MobiDB-lite"/>
    </source>
</evidence>
<evidence type="ECO:0000313" key="3">
    <source>
        <dbReference type="Proteomes" id="UP000305539"/>
    </source>
</evidence>
<gene>
    <name evidence="2" type="ORF">FAZ69_10535</name>
</gene>
<evidence type="ECO:0000313" key="2">
    <source>
        <dbReference type="EMBL" id="TKC89803.1"/>
    </source>
</evidence>
<dbReference type="EMBL" id="SWJE01000005">
    <property type="protein sequence ID" value="TKC89803.1"/>
    <property type="molecule type" value="Genomic_DNA"/>
</dbReference>
<feature type="compositionally biased region" description="Basic and acidic residues" evidence="1">
    <location>
        <begin position="1"/>
        <end position="11"/>
    </location>
</feature>
<dbReference type="NCBIfam" id="NF033419">
    <property type="entry name" value="T6SS_TagK_dom"/>
    <property type="match status" value="1"/>
</dbReference>
<proteinExistence type="predicted"/>
<dbReference type="OrthoDB" id="9099003at2"/>
<reference evidence="2 3" key="1">
    <citation type="submission" date="2019-04" db="EMBL/GenBank/DDBJ databases">
        <title>Trinickia sp. 7GSK02, isolated from subtropical forest soil.</title>
        <authorList>
            <person name="Gao Z.-H."/>
            <person name="Qiu L.-H."/>
        </authorList>
    </citation>
    <scope>NUCLEOTIDE SEQUENCE [LARGE SCALE GENOMIC DNA]</scope>
    <source>
        <strain evidence="2 3">7GSK02</strain>
    </source>
</reference>
<comment type="caution">
    <text evidence="2">The sequence shown here is derived from an EMBL/GenBank/DDBJ whole genome shotgun (WGS) entry which is preliminary data.</text>
</comment>